<dbReference type="EMBL" id="PYGE01000002">
    <property type="protein sequence ID" value="PSL06673.1"/>
    <property type="molecule type" value="Genomic_DNA"/>
</dbReference>
<dbReference type="NCBIfam" id="NF038403">
    <property type="entry name" value="perm_prefix_1"/>
    <property type="match status" value="1"/>
</dbReference>
<keyword evidence="3" id="KW-1185">Reference proteome</keyword>
<comment type="caution">
    <text evidence="2">The sequence shown here is derived from an EMBL/GenBank/DDBJ whole genome shotgun (WGS) entry which is preliminary data.</text>
</comment>
<name>A0A2P8EB30_9ACTN</name>
<dbReference type="Pfam" id="PF22564">
    <property type="entry name" value="HAAS"/>
    <property type="match status" value="1"/>
</dbReference>
<evidence type="ECO:0000313" key="2">
    <source>
        <dbReference type="EMBL" id="PSL06673.1"/>
    </source>
</evidence>
<reference evidence="2 3" key="1">
    <citation type="submission" date="2018-03" db="EMBL/GenBank/DDBJ databases">
        <title>Genomic Encyclopedia of Archaeal and Bacterial Type Strains, Phase II (KMG-II): from individual species to whole genera.</title>
        <authorList>
            <person name="Goeker M."/>
        </authorList>
    </citation>
    <scope>NUCLEOTIDE SEQUENCE [LARGE SCALE GENOMIC DNA]</scope>
    <source>
        <strain evidence="2 3">DSM 45211</strain>
    </source>
</reference>
<dbReference type="RefSeq" id="WP_205740473.1">
    <property type="nucleotide sequence ID" value="NZ_ML142898.1"/>
</dbReference>
<evidence type="ECO:0000313" key="3">
    <source>
        <dbReference type="Proteomes" id="UP000243528"/>
    </source>
</evidence>
<keyword evidence="1" id="KW-0812">Transmembrane</keyword>
<feature type="transmembrane region" description="Helical" evidence="1">
    <location>
        <begin position="188"/>
        <end position="207"/>
    </location>
</feature>
<keyword evidence="1" id="KW-0472">Membrane</keyword>
<accession>A0A2P8EB30</accession>
<dbReference type="AlphaFoldDB" id="A0A2P8EB30"/>
<evidence type="ECO:0000256" key="1">
    <source>
        <dbReference type="SAM" id="Phobius"/>
    </source>
</evidence>
<feature type="transmembrane region" description="Helical" evidence="1">
    <location>
        <begin position="115"/>
        <end position="138"/>
    </location>
</feature>
<dbReference type="InterPro" id="IPR047928">
    <property type="entry name" value="Perm_prefix_1"/>
</dbReference>
<sequence length="238" mass="25593">MIDAYLATLRRELRGPRVLRANMIREVRDGLHDATRAHRDDGVSPAEAERRAVDEFGPPSVVAAGLRDELAAATGRYLAALSIVLGSTQFALAHYTWQTAAREQGWPRPSPEYGMFAQAVDVSNIVVLVALALAVPLLGRGGRFVPTHRVVRIMGIGVLVSLLVDVVVGTVLNAFAPQGITVWKGPELPILFALSIVSVGWTASVAWRCVRLTSPGRSGPEDRPDDAAGLVPVVLPRR</sequence>
<proteinExistence type="predicted"/>
<dbReference type="Proteomes" id="UP000243528">
    <property type="component" value="Unassembled WGS sequence"/>
</dbReference>
<keyword evidence="1" id="KW-1133">Transmembrane helix</keyword>
<feature type="transmembrane region" description="Helical" evidence="1">
    <location>
        <begin position="77"/>
        <end position="95"/>
    </location>
</feature>
<protein>
    <submittedName>
        <fullName evidence="2">Uncharacterized protein</fullName>
    </submittedName>
</protein>
<gene>
    <name evidence="2" type="ORF">CLV30_10258</name>
</gene>
<organism evidence="2 3">
    <name type="scientific">Haloactinopolyspora alba</name>
    <dbReference type="NCBI Taxonomy" id="648780"/>
    <lineage>
        <taxon>Bacteria</taxon>
        <taxon>Bacillati</taxon>
        <taxon>Actinomycetota</taxon>
        <taxon>Actinomycetes</taxon>
        <taxon>Jiangellales</taxon>
        <taxon>Jiangellaceae</taxon>
        <taxon>Haloactinopolyspora</taxon>
    </lineage>
</organism>
<feature type="transmembrane region" description="Helical" evidence="1">
    <location>
        <begin position="150"/>
        <end position="176"/>
    </location>
</feature>